<gene>
    <name evidence="12" type="ORF">A2557_03140</name>
</gene>
<name>A0A1F6GRB8_9PROT</name>
<evidence type="ECO:0000256" key="7">
    <source>
        <dbReference type="ARBA" id="ARBA00033192"/>
    </source>
</evidence>
<feature type="compositionally biased region" description="Basic and acidic residues" evidence="9">
    <location>
        <begin position="222"/>
        <end position="232"/>
    </location>
</feature>
<dbReference type="GO" id="GO:0007155">
    <property type="term" value="P:cell adhesion"/>
    <property type="evidence" value="ECO:0007669"/>
    <property type="project" value="InterPro"/>
</dbReference>
<comment type="similarity">
    <text evidence="2">Belongs to the FliD family.</text>
</comment>
<dbReference type="InterPro" id="IPR010809">
    <property type="entry name" value="FliD_C"/>
</dbReference>
<dbReference type="Pfam" id="PF07195">
    <property type="entry name" value="FliD_C"/>
    <property type="match status" value="2"/>
</dbReference>
<evidence type="ECO:0000256" key="3">
    <source>
        <dbReference type="ARBA" id="ARBA00011255"/>
    </source>
</evidence>
<evidence type="ECO:0000256" key="9">
    <source>
        <dbReference type="SAM" id="MobiDB-lite"/>
    </source>
</evidence>
<comment type="subcellular location">
    <subcellularLocation>
        <location evidence="1">Bacterial flagellum</location>
    </subcellularLocation>
</comment>
<comment type="subunit">
    <text evidence="3">Homopentamer.</text>
</comment>
<evidence type="ECO:0000256" key="6">
    <source>
        <dbReference type="ARBA" id="ARBA00033074"/>
    </source>
</evidence>
<evidence type="ECO:0000313" key="12">
    <source>
        <dbReference type="EMBL" id="OGH00644.1"/>
    </source>
</evidence>
<accession>A0A1F6GRB8</accession>
<reference evidence="12 13" key="1">
    <citation type="journal article" date="2016" name="Nat. Commun.">
        <title>Thousands of microbial genomes shed light on interconnected biogeochemical processes in an aquifer system.</title>
        <authorList>
            <person name="Anantharaman K."/>
            <person name="Brown C.T."/>
            <person name="Hug L.A."/>
            <person name="Sharon I."/>
            <person name="Castelle C.J."/>
            <person name="Probst A.J."/>
            <person name="Thomas B.C."/>
            <person name="Singh A."/>
            <person name="Wilkins M.J."/>
            <person name="Karaoz U."/>
            <person name="Brodie E.L."/>
            <person name="Williams K.H."/>
            <person name="Hubbard S.S."/>
            <person name="Banfield J.F."/>
        </authorList>
    </citation>
    <scope>NUCLEOTIDE SEQUENCE [LARGE SCALE GENOMIC DNA]</scope>
</reference>
<evidence type="ECO:0000256" key="5">
    <source>
        <dbReference type="ARBA" id="ARBA00023143"/>
    </source>
</evidence>
<dbReference type="PANTHER" id="PTHR30288:SF0">
    <property type="entry name" value="FLAGELLAR HOOK-ASSOCIATED PROTEIN 2"/>
    <property type="match status" value="1"/>
</dbReference>
<dbReference type="Pfam" id="PF02465">
    <property type="entry name" value="FliD_N"/>
    <property type="match status" value="1"/>
</dbReference>
<keyword evidence="4 8" id="KW-0175">Coiled coil</keyword>
<dbReference type="EMBL" id="MFNF01000043">
    <property type="protein sequence ID" value="OGH00644.1"/>
    <property type="molecule type" value="Genomic_DNA"/>
</dbReference>
<organism evidence="12 13">
    <name type="scientific">Candidatus Lambdaproteobacteria bacterium RIFOXYD2_FULL_56_26</name>
    <dbReference type="NCBI Taxonomy" id="1817773"/>
    <lineage>
        <taxon>Bacteria</taxon>
        <taxon>Pseudomonadati</taxon>
        <taxon>Pseudomonadota</taxon>
        <taxon>Candidatus Lambdaproteobacteria</taxon>
    </lineage>
</organism>
<evidence type="ECO:0000313" key="13">
    <source>
        <dbReference type="Proteomes" id="UP000177583"/>
    </source>
</evidence>
<evidence type="ECO:0000259" key="10">
    <source>
        <dbReference type="Pfam" id="PF02465"/>
    </source>
</evidence>
<feature type="domain" description="Flagellar hook-associated protein 2 N-terminal" evidence="10">
    <location>
        <begin position="15"/>
        <end position="111"/>
    </location>
</feature>
<dbReference type="Proteomes" id="UP000177583">
    <property type="component" value="Unassembled WGS sequence"/>
</dbReference>
<evidence type="ECO:0000256" key="1">
    <source>
        <dbReference type="ARBA" id="ARBA00004365"/>
    </source>
</evidence>
<comment type="caution">
    <text evidence="12">The sequence shown here is derived from an EMBL/GenBank/DDBJ whole genome shotgun (WGS) entry which is preliminary data.</text>
</comment>
<keyword evidence="5" id="KW-0975">Bacterial flagellum</keyword>
<feature type="domain" description="Flagellar hook-associated protein 2 C-terminal" evidence="11">
    <location>
        <begin position="606"/>
        <end position="753"/>
    </location>
</feature>
<dbReference type="InterPro" id="IPR040026">
    <property type="entry name" value="FliD"/>
</dbReference>
<evidence type="ECO:0000259" key="11">
    <source>
        <dbReference type="Pfam" id="PF07195"/>
    </source>
</evidence>
<dbReference type="GO" id="GO:0009421">
    <property type="term" value="C:bacterial-type flagellum filament cap"/>
    <property type="evidence" value="ECO:0007669"/>
    <property type="project" value="InterPro"/>
</dbReference>
<evidence type="ECO:0000256" key="4">
    <source>
        <dbReference type="ARBA" id="ARBA00023054"/>
    </source>
</evidence>
<evidence type="ECO:0000256" key="8">
    <source>
        <dbReference type="SAM" id="Coils"/>
    </source>
</evidence>
<dbReference type="GO" id="GO:0009424">
    <property type="term" value="C:bacterial-type flagellum hook"/>
    <property type="evidence" value="ECO:0007669"/>
    <property type="project" value="InterPro"/>
</dbReference>
<feature type="region of interest" description="Disordered" evidence="9">
    <location>
        <begin position="222"/>
        <end position="242"/>
    </location>
</feature>
<feature type="domain" description="Flagellar hook-associated protein 2 C-terminal" evidence="11">
    <location>
        <begin position="942"/>
        <end position="1014"/>
    </location>
</feature>
<dbReference type="InterPro" id="IPR003481">
    <property type="entry name" value="FliD_N"/>
</dbReference>
<evidence type="ECO:0000256" key="2">
    <source>
        <dbReference type="ARBA" id="ARBA00009764"/>
    </source>
</evidence>
<dbReference type="AlphaFoldDB" id="A0A1F6GRB8"/>
<dbReference type="PANTHER" id="PTHR30288">
    <property type="entry name" value="FLAGELLAR CAP/ASSEMBLY PROTEIN FLID"/>
    <property type="match status" value="1"/>
</dbReference>
<dbReference type="GO" id="GO:0071973">
    <property type="term" value="P:bacterial-type flagellum-dependent cell motility"/>
    <property type="evidence" value="ECO:0007669"/>
    <property type="project" value="TreeGrafter"/>
</dbReference>
<sequence length="1027" mass="110539">MAGDISANSIQGLASGLDTKSIIEKLVEAEKKKAEPIQKRMEVKKVELDTWKQVKAALEAVKTKSEELSKKSLWDGKLITSSNPEVVEAIATSGAKPGKHTLVVDKLALAHQIASQGFPEKDTQIGKGTVTITIGTGSPQKLTLDDTNNTLQGFGDAVKALNTDVEANIIKTGNKERPYQIVLTSKKTGKEGEIKVEVNLTGDKGIPIPTFDPYYNQPDRWKGISKGDEKGPKATGTGSSTAVPELIGTYEGEDNLDLTFTVANTGIVGVSETLRVRWEDNKGRYGYLDLGSFGYTPGEPIPVVDGMSLVMTDGEIIVNDSFKAKAKAQESDLYWWKSETSRKSAIEQPASWGKQATEGGPVITGKYQSDEDDKFTLKVVGSGQVGQGDLKIEVSSEGGYKGTVFVGQGYEPGSKLSLAKGLELELKPGILNNGAVSTFEYQAESTENYWWLDPADRVEGGQIKNLSNWQAPELEEGTSKTALGAAADTGPKGPRVSNVDKEIVGKFEGYDSRVYTFTALGSGTVGTTKGLELKWEDNQGNSGILKAGGEDYKPGEALPFDAGLSLRLGEGSVFQNDSFTFRTFSPVIQPPQDAEVRLGATETGGGLLITSPTNELEDVIEGVKLNLLAVDTKPITVSIKGDTEKALAGVKDFVNNYNDLLKFFNEATKYDQETKEAGALQGDRNLPRIQAEMNRLFIDPVSGLPEENNLLISIGLKLGNDGTIALDEDKLTNAINDNLFVVANLFRSWGETESSGISYLSSTEKTKISGKDGYTIDVTAPATKGFYTTKAITAPVAINEGNDTVIVTVNGRESEPIVLEHGNFGPQEITNMLQKKLLEDKALSKMKVVVSQEKGQITIRSNLTGARSGVNVRSKEIDPMSPHFLMGGVGKNGTDVQGTINGTQMVGAGQILSGPEGTDYDGLKLFVSLSESQIGDGVEGTMTFTKGVGAKVQEYINGLLDTETGALGIYTKNVEEQFKGYEKETKTLEERVKAKKDKLVEKFAALESKMGKLKSEQNYMSKELAKL</sequence>
<protein>
    <recommendedName>
        <fullName evidence="7">Filament cap protein</fullName>
    </recommendedName>
    <alternativeName>
        <fullName evidence="6">Flagellar cap protein</fullName>
    </alternativeName>
</protein>
<feature type="coiled-coil region" evidence="8">
    <location>
        <begin position="971"/>
        <end position="1016"/>
    </location>
</feature>
<proteinExistence type="inferred from homology"/>